<keyword evidence="1" id="KW-0812">Transmembrane</keyword>
<feature type="transmembrane region" description="Helical" evidence="1">
    <location>
        <begin position="20"/>
        <end position="41"/>
    </location>
</feature>
<protein>
    <recommendedName>
        <fullName evidence="4">Type VI secretion protein</fullName>
    </recommendedName>
</protein>
<evidence type="ECO:0000313" key="3">
    <source>
        <dbReference type="Proteomes" id="UP001287436"/>
    </source>
</evidence>
<keyword evidence="1" id="KW-0472">Membrane</keyword>
<sequence length="411" mass="44897">MPVNLKQIPPPAARPAFPKWWVWLLLLLGGLLAGTAWAILVNKETSEINAAEFWEIALVFPALFWLILLMLRIAWYKGLQATADGSNKEREQIIQREIRRGRRSLAVLGVSLRSALREPDDLDGQMQWNALQEKTQALKTQASWQSNEGIRHSRLIRIGNETAEQLLSRELSGMLKELSHVLTSVPADVPLALLVENNSSLSDSQIQSIWQQSWTASHIQQSVMRIEGRGLEVVDQWLDHHMNEPSMLLVAALQLAPEQVEGTAEAVVGLLLGSGTQIAADLTPLATLHRPEQAQGISNQDFNYALERAFDWVPIPAKAVPGGWLVGVDMMWNQTIATGLIALSSPINTGQNLHNLDSSLGYPGPAAPWLAIACATGKSSGGEPQLIVSGDGLADTPLWVTMVTPASELQG</sequence>
<accession>A0ABD5H9C1</accession>
<organism evidence="2 3">
    <name type="scientific">Klebsiella pasteurii</name>
    <dbReference type="NCBI Taxonomy" id="2587529"/>
    <lineage>
        <taxon>Bacteria</taxon>
        <taxon>Pseudomonadati</taxon>
        <taxon>Pseudomonadota</taxon>
        <taxon>Gammaproteobacteria</taxon>
        <taxon>Enterobacterales</taxon>
        <taxon>Enterobacteriaceae</taxon>
        <taxon>Klebsiella/Raoultella group</taxon>
        <taxon>Klebsiella</taxon>
    </lineage>
</organism>
<keyword evidence="1" id="KW-1133">Transmembrane helix</keyword>
<evidence type="ECO:0000313" key="2">
    <source>
        <dbReference type="EMBL" id="MDW2714466.1"/>
    </source>
</evidence>
<dbReference type="Proteomes" id="UP001287436">
    <property type="component" value="Unassembled WGS sequence"/>
</dbReference>
<gene>
    <name evidence="2" type="ORF">RYZ49_01225</name>
</gene>
<reference evidence="2 3" key="1">
    <citation type="submission" date="2023-10" db="EMBL/GenBank/DDBJ databases">
        <title>Fecal carriage and genetic characteristics of carbapenem-resistant Enterobacterales among healthy adults from four provinces of China.</title>
        <authorList>
            <person name="Li Y."/>
            <person name="Zhang R."/>
        </authorList>
    </citation>
    <scope>NUCLEOTIDE SEQUENCE [LARGE SCALE GENOMIC DNA]</scope>
    <source>
        <strain evidence="2 3">HN-157</strain>
    </source>
</reference>
<proteinExistence type="predicted"/>
<dbReference type="RefSeq" id="WP_235892438.1">
    <property type="nucleotide sequence ID" value="NZ_CABEJD010000001.1"/>
</dbReference>
<evidence type="ECO:0008006" key="4">
    <source>
        <dbReference type="Google" id="ProtNLM"/>
    </source>
</evidence>
<feature type="transmembrane region" description="Helical" evidence="1">
    <location>
        <begin position="53"/>
        <end position="75"/>
    </location>
</feature>
<evidence type="ECO:0000256" key="1">
    <source>
        <dbReference type="SAM" id="Phobius"/>
    </source>
</evidence>
<dbReference type="AlphaFoldDB" id="A0ABD5H9C1"/>
<dbReference type="EMBL" id="JAWPBP010000001">
    <property type="protein sequence ID" value="MDW2714466.1"/>
    <property type="molecule type" value="Genomic_DNA"/>
</dbReference>
<name>A0ABD5H9C1_9ENTR</name>
<comment type="caution">
    <text evidence="2">The sequence shown here is derived from an EMBL/GenBank/DDBJ whole genome shotgun (WGS) entry which is preliminary data.</text>
</comment>